<evidence type="ECO:0000256" key="4">
    <source>
        <dbReference type="ARBA" id="ARBA00022723"/>
    </source>
</evidence>
<evidence type="ECO:0000256" key="1">
    <source>
        <dbReference type="ARBA" id="ARBA00004613"/>
    </source>
</evidence>
<reference evidence="8 9" key="1">
    <citation type="submission" date="2016-10" db="EMBL/GenBank/DDBJ databases">
        <title>Draft genome sequence of Coniochaeta ligniaria NRRL30616, a lignocellulolytic fungus for bioabatement of inhibitors in plant biomass hydrolysates.</title>
        <authorList>
            <consortium name="DOE Joint Genome Institute"/>
            <person name="Jimenez D.J."/>
            <person name="Hector R.E."/>
            <person name="Riley R."/>
            <person name="Sun H."/>
            <person name="Grigoriev I.V."/>
            <person name="Van Elsas J.D."/>
            <person name="Nichols N.N."/>
        </authorList>
    </citation>
    <scope>NUCLEOTIDE SEQUENCE [LARGE SCALE GENOMIC DNA]</scope>
    <source>
        <strain evidence="8 9">NRRL 30616</strain>
    </source>
</reference>
<evidence type="ECO:0000256" key="6">
    <source>
        <dbReference type="SAM" id="SignalP"/>
    </source>
</evidence>
<gene>
    <name evidence="8" type="ORF">CONLIGDRAFT_714937</name>
</gene>
<evidence type="ECO:0000256" key="3">
    <source>
        <dbReference type="ARBA" id="ARBA00022525"/>
    </source>
</evidence>
<dbReference type="GO" id="GO:0030145">
    <property type="term" value="F:manganese ion binding"/>
    <property type="evidence" value="ECO:0007669"/>
    <property type="project" value="InterPro"/>
</dbReference>
<feature type="signal peptide" evidence="6">
    <location>
        <begin position="1"/>
        <end position="19"/>
    </location>
</feature>
<comment type="similarity">
    <text evidence="2">Belongs to the germin family.</text>
</comment>
<dbReference type="CDD" id="cd02241">
    <property type="entry name" value="cupin_OxOx"/>
    <property type="match status" value="1"/>
</dbReference>
<dbReference type="Pfam" id="PF00190">
    <property type="entry name" value="Cupin_1"/>
    <property type="match status" value="1"/>
</dbReference>
<dbReference type="InterPro" id="IPR006045">
    <property type="entry name" value="Cupin_1"/>
</dbReference>
<evidence type="ECO:0000256" key="2">
    <source>
        <dbReference type="ARBA" id="ARBA00007456"/>
    </source>
</evidence>
<dbReference type="InParanoid" id="A0A1J7JL49"/>
<evidence type="ECO:0000313" key="8">
    <source>
        <dbReference type="EMBL" id="OIW28410.1"/>
    </source>
</evidence>
<proteinExistence type="inferred from homology"/>
<dbReference type="OrthoDB" id="1921208at2759"/>
<sequence>MLFTSAALVILAHSAAILAAPTAPSASTSAAAAATTAAAPASTGLSLTQKLFIADTAVDRFALLPDDKQFVFDFNQPQAGAGKGGELVAANRKTFPALVGTGSGMAVGRVKPCGMNTLHVHPRATELQIVTQGRLITAMTPENGVLNANGKGRRVIQNEVKAYQMTPFYQGSVHTQFNPDCTDALFVASFNAEDFGAGQVVDEITSFSDDILEAAFGQSVDGADIDRIRAAVPVSIAEGVEQCLKTCNIPKRA</sequence>
<dbReference type="AlphaFoldDB" id="A0A1J7JL49"/>
<dbReference type="SMART" id="SM00835">
    <property type="entry name" value="Cupin_1"/>
    <property type="match status" value="1"/>
</dbReference>
<keyword evidence="6" id="KW-0732">Signal</keyword>
<dbReference type="EMBL" id="KV875098">
    <property type="protein sequence ID" value="OIW28410.1"/>
    <property type="molecule type" value="Genomic_DNA"/>
</dbReference>
<keyword evidence="4" id="KW-0479">Metal-binding</keyword>
<dbReference type="PROSITE" id="PS00725">
    <property type="entry name" value="GERMIN"/>
    <property type="match status" value="1"/>
</dbReference>
<keyword evidence="5" id="KW-0464">Manganese</keyword>
<comment type="subcellular location">
    <subcellularLocation>
        <location evidence="1">Secreted</location>
    </subcellularLocation>
</comment>
<dbReference type="STRING" id="1408157.A0A1J7JL49"/>
<dbReference type="Proteomes" id="UP000182658">
    <property type="component" value="Unassembled WGS sequence"/>
</dbReference>
<keyword evidence="9" id="KW-1185">Reference proteome</keyword>
<evidence type="ECO:0000256" key="5">
    <source>
        <dbReference type="ARBA" id="ARBA00023211"/>
    </source>
</evidence>
<dbReference type="Gene3D" id="2.60.120.10">
    <property type="entry name" value="Jelly Rolls"/>
    <property type="match status" value="1"/>
</dbReference>
<keyword evidence="3" id="KW-0964">Secreted</keyword>
<feature type="chain" id="PRO_5012023858" evidence="6">
    <location>
        <begin position="20"/>
        <end position="253"/>
    </location>
</feature>
<dbReference type="SUPFAM" id="SSF51182">
    <property type="entry name" value="RmlC-like cupins"/>
    <property type="match status" value="1"/>
</dbReference>
<evidence type="ECO:0000259" key="7">
    <source>
        <dbReference type="SMART" id="SM00835"/>
    </source>
</evidence>
<accession>A0A1J7JL49</accession>
<dbReference type="InterPro" id="IPR011051">
    <property type="entry name" value="RmlC_Cupin_sf"/>
</dbReference>
<dbReference type="InterPro" id="IPR001929">
    <property type="entry name" value="Germin"/>
</dbReference>
<protein>
    <submittedName>
        <fullName evidence="8">RmlC-like cupin</fullName>
    </submittedName>
</protein>
<name>A0A1J7JL49_9PEZI</name>
<dbReference type="InterPro" id="IPR014710">
    <property type="entry name" value="RmlC-like_jellyroll"/>
</dbReference>
<dbReference type="InterPro" id="IPR019780">
    <property type="entry name" value="Germin_Mn-BS"/>
</dbReference>
<feature type="domain" description="Cupin type-1" evidence="7">
    <location>
        <begin position="72"/>
        <end position="226"/>
    </location>
</feature>
<organism evidence="8 9">
    <name type="scientific">Coniochaeta ligniaria NRRL 30616</name>
    <dbReference type="NCBI Taxonomy" id="1408157"/>
    <lineage>
        <taxon>Eukaryota</taxon>
        <taxon>Fungi</taxon>
        <taxon>Dikarya</taxon>
        <taxon>Ascomycota</taxon>
        <taxon>Pezizomycotina</taxon>
        <taxon>Sordariomycetes</taxon>
        <taxon>Sordariomycetidae</taxon>
        <taxon>Coniochaetales</taxon>
        <taxon>Coniochaetaceae</taxon>
        <taxon>Coniochaeta</taxon>
    </lineage>
</organism>
<dbReference type="GO" id="GO:0005576">
    <property type="term" value="C:extracellular region"/>
    <property type="evidence" value="ECO:0007669"/>
    <property type="project" value="UniProtKB-SubCell"/>
</dbReference>
<dbReference type="PANTHER" id="PTHR31238">
    <property type="entry name" value="GERMIN-LIKE PROTEIN SUBFAMILY 3 MEMBER 3"/>
    <property type="match status" value="1"/>
</dbReference>
<evidence type="ECO:0000313" key="9">
    <source>
        <dbReference type="Proteomes" id="UP000182658"/>
    </source>
</evidence>